<organism evidence="2">
    <name type="scientific">marine metagenome</name>
    <dbReference type="NCBI Taxonomy" id="408172"/>
    <lineage>
        <taxon>unclassified sequences</taxon>
        <taxon>metagenomes</taxon>
        <taxon>ecological metagenomes</taxon>
    </lineage>
</organism>
<name>A0A382QCY3_9ZZZZ</name>
<feature type="domain" description="Methyltransferase type 12" evidence="1">
    <location>
        <begin position="84"/>
        <end position="176"/>
    </location>
</feature>
<reference evidence="2" key="1">
    <citation type="submission" date="2018-05" db="EMBL/GenBank/DDBJ databases">
        <authorList>
            <person name="Lanie J.A."/>
            <person name="Ng W.-L."/>
            <person name="Kazmierczak K.M."/>
            <person name="Andrzejewski T.M."/>
            <person name="Davidsen T.M."/>
            <person name="Wayne K.J."/>
            <person name="Tettelin H."/>
            <person name="Glass J.I."/>
            <person name="Rusch D."/>
            <person name="Podicherti R."/>
            <person name="Tsui H.-C.T."/>
            <person name="Winkler M.E."/>
        </authorList>
    </citation>
    <scope>NUCLEOTIDE SEQUENCE</scope>
</reference>
<sequence>VCFLLGVPYPKRSKGKVLIEAIEELDADKLKNQLANQFNQIHYDLEATVYDQSHPEIFTGDHNWYLNMFRQNCTNGDSKRKKILDFGCGTGFVGSIAIQNGSPYEKLVCVDSSEEMLELARKKLNGTPNAHFVQSLEELKGEKFDIITINSVLHHFPDPARLLASLEDHLEPGGLIIGGHEPNVQFAQNPLARLAARIYKGLGGAVEFPEEMLDKFNQELESGNDTRGFPRVNQEEVQQVVDWHSPTEQDLHTIAQGVGFNGKEFLKKSLTSCDIDIYEEYTTFFCRNSLESSPVFQRILEKGFRSMFTGNLFRYQLTKRN</sequence>
<dbReference type="InterPro" id="IPR013217">
    <property type="entry name" value="Methyltransf_12"/>
</dbReference>
<dbReference type="InterPro" id="IPR029063">
    <property type="entry name" value="SAM-dependent_MTases_sf"/>
</dbReference>
<evidence type="ECO:0000259" key="1">
    <source>
        <dbReference type="Pfam" id="PF08242"/>
    </source>
</evidence>
<dbReference type="AlphaFoldDB" id="A0A382QCY3"/>
<accession>A0A382QCY3</accession>
<dbReference type="PANTHER" id="PTHR43861">
    <property type="entry name" value="TRANS-ACONITATE 2-METHYLTRANSFERASE-RELATED"/>
    <property type="match status" value="1"/>
</dbReference>
<dbReference type="Gene3D" id="3.40.50.150">
    <property type="entry name" value="Vaccinia Virus protein VP39"/>
    <property type="match status" value="1"/>
</dbReference>
<dbReference type="SUPFAM" id="SSF53335">
    <property type="entry name" value="S-adenosyl-L-methionine-dependent methyltransferases"/>
    <property type="match status" value="1"/>
</dbReference>
<proteinExistence type="predicted"/>
<evidence type="ECO:0000313" key="2">
    <source>
        <dbReference type="EMBL" id="SVC83414.1"/>
    </source>
</evidence>
<dbReference type="EMBL" id="UINC01113657">
    <property type="protein sequence ID" value="SVC83414.1"/>
    <property type="molecule type" value="Genomic_DNA"/>
</dbReference>
<dbReference type="Pfam" id="PF08242">
    <property type="entry name" value="Methyltransf_12"/>
    <property type="match status" value="1"/>
</dbReference>
<feature type="non-terminal residue" evidence="2">
    <location>
        <position position="1"/>
    </location>
</feature>
<protein>
    <recommendedName>
        <fullName evidence="1">Methyltransferase type 12 domain-containing protein</fullName>
    </recommendedName>
</protein>
<dbReference type="CDD" id="cd02440">
    <property type="entry name" value="AdoMet_MTases"/>
    <property type="match status" value="1"/>
</dbReference>
<gene>
    <name evidence="2" type="ORF">METZ01_LOCUS336268</name>
</gene>